<evidence type="ECO:0000313" key="3">
    <source>
        <dbReference type="Proteomes" id="UP000255467"/>
    </source>
</evidence>
<dbReference type="AlphaFoldDB" id="A0A378YVG1"/>
<dbReference type="RefSeq" id="WP_115061583.1">
    <property type="nucleotide sequence ID" value="NZ_UGRY01000002.1"/>
</dbReference>
<accession>A0A378YVG1</accession>
<dbReference type="STRING" id="1406858.GCA_000710895_06529"/>
<evidence type="ECO:0000256" key="1">
    <source>
        <dbReference type="SAM" id="MobiDB-lite"/>
    </source>
</evidence>
<organism evidence="2 3">
    <name type="scientific">Nocardia otitidiscaviarum</name>
    <dbReference type="NCBI Taxonomy" id="1823"/>
    <lineage>
        <taxon>Bacteria</taxon>
        <taxon>Bacillati</taxon>
        <taxon>Actinomycetota</taxon>
        <taxon>Actinomycetes</taxon>
        <taxon>Mycobacteriales</taxon>
        <taxon>Nocardiaceae</taxon>
        <taxon>Nocardia</taxon>
    </lineage>
</organism>
<feature type="region of interest" description="Disordered" evidence="1">
    <location>
        <begin position="400"/>
        <end position="424"/>
    </location>
</feature>
<evidence type="ECO:0000313" key="2">
    <source>
        <dbReference type="EMBL" id="SUA80798.1"/>
    </source>
</evidence>
<dbReference type="EMBL" id="UGRY01000002">
    <property type="protein sequence ID" value="SUA80798.1"/>
    <property type="molecule type" value="Genomic_DNA"/>
</dbReference>
<reference evidence="2 3" key="1">
    <citation type="submission" date="2018-06" db="EMBL/GenBank/DDBJ databases">
        <authorList>
            <consortium name="Pathogen Informatics"/>
            <person name="Doyle S."/>
        </authorList>
    </citation>
    <scope>NUCLEOTIDE SEQUENCE [LARGE SCALE GENOMIC DNA]</scope>
    <source>
        <strain evidence="2 3">NCTC1934</strain>
    </source>
</reference>
<protein>
    <submittedName>
        <fullName evidence="2">Uncharacterized protein</fullName>
    </submittedName>
</protein>
<dbReference type="Proteomes" id="UP000255467">
    <property type="component" value="Unassembled WGS sequence"/>
</dbReference>
<gene>
    <name evidence="2" type="ORF">NCTC1934_04456</name>
</gene>
<feature type="region of interest" description="Disordered" evidence="1">
    <location>
        <begin position="490"/>
        <end position="549"/>
    </location>
</feature>
<keyword evidence="3" id="KW-1185">Reference proteome</keyword>
<sequence length="549" mass="52720">MSPVDPSGVIGPASTAGEAVATMPAAGTGQRGPLPDVPLFQLPADIAPFEPPAYLTTRKEFEQGATPVPGGIPAGMPGTAATEPTAVLGGHPGPDAASGILGWTSGLDAAQGVLDGRSALDSAQGVLDGGRTALDSAHGTLDCVRAALDSALNDPPGTLADAQAALARAGLAPGALPPLPADPVQALLSGMALPAIPGLDALFTPFLDLLNGFGTGVLGAVNPTTLLSQSSKFIEGAVQIGTGALKTVETLWQGTSGTAAQAAGQEAQSHGAETAQRGFDISALTEQAAAVVQRGNLQLTAIAQSFAAQATAMAPVALTPPGQAALIVSATEHLGAAVAVVNATRGELSTYTAQLSGVLGPLLGRGGGPNPAEVAQSLAQNVGQPILSQAQELLKSGIDQATTPAGTGPIPANPGDLDTKAAGLGGGGGGAGGGGAGGIGGVGGLAAKPGGPGSSIPGGKLAPAAGSPFGSGAPGAPGVGGMPPGGYMGAPYGGAAGQRGTDDNHTRTVQPHHNHSGEAELTGNLGPASPEVIGDSATADRSVDHDATS</sequence>
<dbReference type="OrthoDB" id="4519614at2"/>
<proteinExistence type="predicted"/>
<name>A0A378YVG1_9NOCA</name>